<feature type="compositionally biased region" description="Basic residues" evidence="1">
    <location>
        <begin position="589"/>
        <end position="608"/>
    </location>
</feature>
<feature type="compositionally biased region" description="Basic residues" evidence="1">
    <location>
        <begin position="446"/>
        <end position="474"/>
    </location>
</feature>
<reference evidence="2" key="1">
    <citation type="submission" date="2022-08" db="EMBL/GenBank/DDBJ databases">
        <title>Novel sulfate-reducing endosymbionts in the free-living metamonad Anaeramoeba.</title>
        <authorList>
            <person name="Jerlstrom-Hultqvist J."/>
            <person name="Cepicka I."/>
            <person name="Gallot-Lavallee L."/>
            <person name="Salas-Leiva D."/>
            <person name="Curtis B.A."/>
            <person name="Zahonova K."/>
            <person name="Pipaliya S."/>
            <person name="Dacks J."/>
            <person name="Roger A.J."/>
        </authorList>
    </citation>
    <scope>NUCLEOTIDE SEQUENCE</scope>
    <source>
        <strain evidence="2">Schooner1</strain>
    </source>
</reference>
<keyword evidence="2" id="KW-0413">Isomerase</keyword>
<feature type="compositionally biased region" description="Basic residues" evidence="1">
    <location>
        <begin position="369"/>
        <end position="395"/>
    </location>
</feature>
<evidence type="ECO:0000256" key="1">
    <source>
        <dbReference type="SAM" id="MobiDB-lite"/>
    </source>
</evidence>
<feature type="compositionally biased region" description="Basic and acidic residues" evidence="1">
    <location>
        <begin position="403"/>
        <end position="417"/>
    </location>
</feature>
<feature type="compositionally biased region" description="Low complexity" evidence="1">
    <location>
        <begin position="290"/>
        <end position="305"/>
    </location>
</feature>
<comment type="caution">
    <text evidence="2">The sequence shown here is derived from an EMBL/GenBank/DDBJ whole genome shotgun (WGS) entry which is preliminary data.</text>
</comment>
<accession>A0ABQ8ZA83</accession>
<sequence length="1052" mass="124970">MSRTLLALTRKTNSEKTNPKQKKKVSVLFTELAIWMKTILLDLELTESELLSKKGIYLLNVLHIIAPTELVEFVQAKTLEQQIKKNLEEVQETLIKRYHYPGTLIFKVPQVLKNNGYDKRYLKSVKYLKSYHQQNGECPVTYKKVRQIWFLKNEIDSSNCKNQKLLKPKSKKFFQNVTIKNEFFFHLNEEKELEQLKKRTNEHQNTSSEDDNEKETETETEKENKIIKSKFKTAYSSSDSEKDRSLNKLIQRFNFDSEEEDNTPNLPTNIVLKDHLKRRKLPKNKDQNDNKNNNNENTSQNQSYNLSKNEKEKEEEEKEKAEEKEKRKENKKESKFNQKDQNHENQNNNKSKNKKQILFKIPKENSKKGRDRNKKQSKQKKMKISIKEKRSRRRSQLITQQQESEKERKQMMEESKTFENLPDFSSDTDSSQDDNCELFEKEKYNKNRIKKENKKEIRNRKGKGKGRGKKRIKNKDRGLIKPIIDSPMPIEDFVDYKTLAHQPKPLIQQKQKKQHQKKHKQNNSEKNKSLVNMKSVSMTNFTKKKNEQNRKKNNLSYLKDLKKYKSQNNLQKNKKNENQKHKYIETSKSKQRKKKFKNPQEKKQHRNSKSYDFQNDLNSSRFKYNNYNNNKNKNNNNNNNKSKNKTKNTNENENRITNKYRKNNNLRNGKEKRNGFQYPTNVLNRNYKKQVKLYPVFQNLELREYEFLDTSPKSAYFSEECGKRLLKTLFKEGSGIGVIEVFFLLNTFDEWSHTKISKMNLHTKILKFAKKIEMEFAQAMELGWKWCRISDFDLPIEIDNTGNKLFRSGNLWIARKKLVLSIDGIGKIFEFKWDQSLKIFLDKNNLNRFLIINNKKEQIYLRAKSALEKRMIVFVLLIYSSSNGKNPLIGHNPKISINDVVHIDITVLPPFALPNKKRLKFLITLEDIVTNYIDGKNSTQSILQEYWKKGKIIFQVHIVVGRVVPFESGFFVISKKGFTVLLGSRERSSFKFKNNVKISKEIDSKRLFRLNLPLKKSQKGLNIIRLVARSQIHRDFIFNASSYFQKIYFKKK</sequence>
<feature type="compositionally biased region" description="Polar residues" evidence="1">
    <location>
        <begin position="610"/>
        <end position="622"/>
    </location>
</feature>
<feature type="compositionally biased region" description="Low complexity" evidence="1">
    <location>
        <begin position="623"/>
        <end position="647"/>
    </location>
</feature>
<keyword evidence="3" id="KW-1185">Reference proteome</keyword>
<evidence type="ECO:0000313" key="3">
    <source>
        <dbReference type="Proteomes" id="UP001150062"/>
    </source>
</evidence>
<name>A0ABQ8ZA83_9EUKA</name>
<feature type="region of interest" description="Disordered" evidence="1">
    <location>
        <begin position="1"/>
        <end position="20"/>
    </location>
</feature>
<feature type="region of interest" description="Disordered" evidence="1">
    <location>
        <begin position="196"/>
        <end position="223"/>
    </location>
</feature>
<organism evidence="2 3">
    <name type="scientific">Anaeramoeba flamelloides</name>
    <dbReference type="NCBI Taxonomy" id="1746091"/>
    <lineage>
        <taxon>Eukaryota</taxon>
        <taxon>Metamonada</taxon>
        <taxon>Anaeramoebidae</taxon>
        <taxon>Anaeramoeba</taxon>
    </lineage>
</organism>
<gene>
    <name evidence="2" type="ORF">M0813_13043</name>
</gene>
<feature type="compositionally biased region" description="Polar residues" evidence="1">
    <location>
        <begin position="529"/>
        <end position="541"/>
    </location>
</feature>
<evidence type="ECO:0000313" key="2">
    <source>
        <dbReference type="EMBL" id="KAJ6253630.1"/>
    </source>
</evidence>
<proteinExistence type="predicted"/>
<feature type="compositionally biased region" description="Basic and acidic residues" evidence="1">
    <location>
        <begin position="574"/>
        <end position="588"/>
    </location>
</feature>
<dbReference type="Proteomes" id="UP001150062">
    <property type="component" value="Unassembled WGS sequence"/>
</dbReference>
<feature type="compositionally biased region" description="Basic and acidic residues" evidence="1">
    <location>
        <begin position="308"/>
        <end position="343"/>
    </location>
</feature>
<protein>
    <submittedName>
        <fullName evidence="2">Peptidyl-prolyl cis-trans isomerase cyp63</fullName>
    </submittedName>
</protein>
<dbReference type="EMBL" id="JAOAOG010000028">
    <property type="protein sequence ID" value="KAJ6253630.1"/>
    <property type="molecule type" value="Genomic_DNA"/>
</dbReference>
<feature type="compositionally biased region" description="Basic residues" evidence="1">
    <location>
        <begin position="510"/>
        <end position="521"/>
    </location>
</feature>
<dbReference type="GO" id="GO:0016853">
    <property type="term" value="F:isomerase activity"/>
    <property type="evidence" value="ECO:0007669"/>
    <property type="project" value="UniProtKB-KW"/>
</dbReference>
<feature type="region of interest" description="Disordered" evidence="1">
    <location>
        <begin position="258"/>
        <end position="677"/>
    </location>
</feature>